<evidence type="ECO:0000256" key="5">
    <source>
        <dbReference type="ARBA" id="ARBA00049274"/>
    </source>
</evidence>
<gene>
    <name evidence="7" type="ORF">PLBR_LOCUS5761</name>
</gene>
<dbReference type="Gene3D" id="3.30.470.20">
    <property type="entry name" value="ATP-grasp fold, B domain"/>
    <property type="match status" value="1"/>
</dbReference>
<dbReference type="GO" id="GO:0000226">
    <property type="term" value="P:microtubule cytoskeleton organization"/>
    <property type="evidence" value="ECO:0007669"/>
    <property type="project" value="TreeGrafter"/>
</dbReference>
<organism evidence="7 8">
    <name type="scientific">Plasmodiophora brassicae</name>
    <name type="common">Clubroot disease agent</name>
    <dbReference type="NCBI Taxonomy" id="37360"/>
    <lineage>
        <taxon>Eukaryota</taxon>
        <taxon>Sar</taxon>
        <taxon>Rhizaria</taxon>
        <taxon>Endomyxa</taxon>
        <taxon>Phytomyxea</taxon>
        <taxon>Plasmodiophorida</taxon>
        <taxon>Plasmodiophoridae</taxon>
        <taxon>Plasmodiophora</taxon>
    </lineage>
</organism>
<keyword evidence="3" id="KW-0067">ATP-binding</keyword>
<feature type="compositionally biased region" description="Basic and acidic residues" evidence="6">
    <location>
        <begin position="24"/>
        <end position="42"/>
    </location>
</feature>
<dbReference type="GO" id="GO:0015631">
    <property type="term" value="F:tubulin binding"/>
    <property type="evidence" value="ECO:0007669"/>
    <property type="project" value="TreeGrafter"/>
</dbReference>
<geneLocation type="mitochondrion" evidence="7"/>
<dbReference type="EMBL" id="OVEO01000010">
    <property type="protein sequence ID" value="SPQ98546.1"/>
    <property type="molecule type" value="Genomic_DNA"/>
</dbReference>
<dbReference type="SUPFAM" id="SSF56059">
    <property type="entry name" value="Glutathione synthetase ATP-binding domain-like"/>
    <property type="match status" value="1"/>
</dbReference>
<comment type="catalytic activity">
    <reaction evidence="5">
        <text>L-glutamyl-[protein] + L-glutamate + ATP = gamma-L-glutamyl-L-glutamyl-[protein] + ADP + phosphate + H(+)</text>
        <dbReference type="Rhea" id="RHEA:60144"/>
        <dbReference type="Rhea" id="RHEA-COMP:10208"/>
        <dbReference type="Rhea" id="RHEA-COMP:15517"/>
        <dbReference type="ChEBI" id="CHEBI:15378"/>
        <dbReference type="ChEBI" id="CHEBI:29973"/>
        <dbReference type="ChEBI" id="CHEBI:29985"/>
        <dbReference type="ChEBI" id="CHEBI:30616"/>
        <dbReference type="ChEBI" id="CHEBI:43474"/>
        <dbReference type="ChEBI" id="CHEBI:143622"/>
        <dbReference type="ChEBI" id="CHEBI:456216"/>
    </reaction>
    <physiologicalReaction direction="left-to-right" evidence="5">
        <dbReference type="Rhea" id="RHEA:60145"/>
    </physiologicalReaction>
</comment>
<dbReference type="GO" id="GO:0005524">
    <property type="term" value="F:ATP binding"/>
    <property type="evidence" value="ECO:0007669"/>
    <property type="project" value="UniProtKB-KW"/>
</dbReference>
<accession>A0A3P3YED9</accession>
<evidence type="ECO:0000256" key="6">
    <source>
        <dbReference type="SAM" id="MobiDB-lite"/>
    </source>
</evidence>
<dbReference type="AlphaFoldDB" id="A0A3P3YED9"/>
<evidence type="ECO:0000256" key="3">
    <source>
        <dbReference type="ARBA" id="ARBA00022840"/>
    </source>
</evidence>
<evidence type="ECO:0000256" key="1">
    <source>
        <dbReference type="ARBA" id="ARBA00022598"/>
    </source>
</evidence>
<keyword evidence="7" id="KW-0496">Mitochondrion</keyword>
<evidence type="ECO:0000313" key="7">
    <source>
        <dbReference type="EMBL" id="SPQ98546.1"/>
    </source>
</evidence>
<dbReference type="GO" id="GO:0070740">
    <property type="term" value="F:tubulin-glutamic acid ligase activity"/>
    <property type="evidence" value="ECO:0007669"/>
    <property type="project" value="TreeGrafter"/>
</dbReference>
<evidence type="ECO:0000256" key="4">
    <source>
        <dbReference type="ARBA" id="ARBA00041448"/>
    </source>
</evidence>
<protein>
    <recommendedName>
        <fullName evidence="4">Tubulin--tyrosine ligase-like protein 5</fullName>
    </recommendedName>
</protein>
<dbReference type="PROSITE" id="PS51221">
    <property type="entry name" value="TTL"/>
    <property type="match status" value="1"/>
</dbReference>
<dbReference type="InterPro" id="IPR004344">
    <property type="entry name" value="TTL/TTLL_fam"/>
</dbReference>
<keyword evidence="1" id="KW-0436">Ligase</keyword>
<dbReference type="PANTHER" id="PTHR12241">
    <property type="entry name" value="TUBULIN POLYGLUTAMYLASE"/>
    <property type="match status" value="1"/>
</dbReference>
<sequence>MYGGDVVGAGTLPPVDLAIAGHTDQPDDRQHMERSPSMDSHSKRCLVLGKGVTLVKEALSDLGMTCTPGRFSWRVLWSPRGLPLDSYKQLASYQVVNRLPGSQTLTRKDALVVNIRRMIKRHGRQHFGMIIPQTFLLPGEADRLACAMRTRPHALWITKPTTGSQGKDISIIKSRKTVVAKMDTIVSRYVQPYLIDGRKFDLRLYVAVTSVDPLRVYLFKDGIVRLATEPYTKDPTQLANQFIHLTNVAINRNHPEYDDVNEIGHKRRLSTLWDLLGKEHAGQVQVAIKALVAKTMICVHSVLSASIQHHVPLRRSNQMFELFGFDVLLDHKLHPWLLEVNRCPTLAGSSPIDTDIKKAMLSDLFSLIGIGEPTSGLGASTGRRSAPPSESRSAIFSETDAEYARRRNWERVYPRFEPHPRLSLAQFFDERDARALSFALCNRIPPPIPHSRTLTRDVQSRIHGLRNGGFVSNVNDQALLRTVRRQFGMQYKQQCL</sequence>
<reference evidence="7 8" key="1">
    <citation type="submission" date="2018-03" db="EMBL/GenBank/DDBJ databases">
        <authorList>
            <person name="Fogelqvist J."/>
        </authorList>
    </citation>
    <scope>NUCLEOTIDE SEQUENCE [LARGE SCALE GENOMIC DNA]</scope>
</reference>
<name>A0A3P3YED9_PLABS</name>
<feature type="region of interest" description="Disordered" evidence="6">
    <location>
        <begin position="17"/>
        <end position="42"/>
    </location>
</feature>
<dbReference type="Proteomes" id="UP000290189">
    <property type="component" value="Unassembled WGS sequence"/>
</dbReference>
<proteinExistence type="predicted"/>
<evidence type="ECO:0000313" key="8">
    <source>
        <dbReference type="Proteomes" id="UP000290189"/>
    </source>
</evidence>
<dbReference type="GO" id="GO:0036064">
    <property type="term" value="C:ciliary basal body"/>
    <property type="evidence" value="ECO:0007669"/>
    <property type="project" value="TreeGrafter"/>
</dbReference>
<dbReference type="Pfam" id="PF03133">
    <property type="entry name" value="TTL"/>
    <property type="match status" value="1"/>
</dbReference>
<dbReference type="PANTHER" id="PTHR12241:SF145">
    <property type="entry name" value="TUBULIN POLYGLUTAMYLASE TTLL5"/>
    <property type="match status" value="1"/>
</dbReference>
<evidence type="ECO:0000256" key="2">
    <source>
        <dbReference type="ARBA" id="ARBA00022741"/>
    </source>
</evidence>
<keyword evidence="2" id="KW-0547">Nucleotide-binding</keyword>